<evidence type="ECO:0000313" key="2">
    <source>
        <dbReference type="Proteomes" id="UP000034607"/>
    </source>
</evidence>
<dbReference type="InterPro" id="IPR003795">
    <property type="entry name" value="DUF192"/>
</dbReference>
<dbReference type="Gene3D" id="3.20.20.80">
    <property type="entry name" value="Glycosidases"/>
    <property type="match status" value="1"/>
</dbReference>
<organism evidence="1 2">
    <name type="scientific">Candidatus Amesbacteria bacterium GW2011_GWA2_47_11</name>
    <dbReference type="NCBI Taxonomy" id="1618357"/>
    <lineage>
        <taxon>Bacteria</taxon>
        <taxon>Candidatus Amesiibacteriota</taxon>
    </lineage>
</organism>
<dbReference type="PANTHER" id="PTHR37953:SF1">
    <property type="entry name" value="UPF0127 PROTEIN MJ1496"/>
    <property type="match status" value="1"/>
</dbReference>
<dbReference type="Gene3D" id="2.60.120.1140">
    <property type="entry name" value="Protein of unknown function DUF192"/>
    <property type="match status" value="1"/>
</dbReference>
<dbReference type="PANTHER" id="PTHR37953">
    <property type="entry name" value="UPF0127 PROTEIN MJ1496"/>
    <property type="match status" value="1"/>
</dbReference>
<reference evidence="1 2" key="1">
    <citation type="journal article" date="2015" name="Nature">
        <title>rRNA introns, odd ribosomes, and small enigmatic genomes across a large radiation of phyla.</title>
        <authorList>
            <person name="Brown C.T."/>
            <person name="Hug L.A."/>
            <person name="Thomas B.C."/>
            <person name="Sharon I."/>
            <person name="Castelle C.J."/>
            <person name="Singh A."/>
            <person name="Wilkins M.J."/>
            <person name="Williams K.H."/>
            <person name="Banfield J.F."/>
        </authorList>
    </citation>
    <scope>NUCLEOTIDE SEQUENCE [LARGE SCALE GENOMIC DNA]</scope>
</reference>
<accession>A0A0G1RHF1</accession>
<dbReference type="Proteomes" id="UP000034607">
    <property type="component" value="Unassembled WGS sequence"/>
</dbReference>
<gene>
    <name evidence="1" type="ORF">UX78_C0007G0023</name>
</gene>
<dbReference type="InterPro" id="IPR038695">
    <property type="entry name" value="Saro_0823-like_sf"/>
</dbReference>
<evidence type="ECO:0000313" key="1">
    <source>
        <dbReference type="EMBL" id="KKU56497.1"/>
    </source>
</evidence>
<name>A0A0G1RHF1_9BACT</name>
<proteinExistence type="predicted"/>
<dbReference type="Pfam" id="PF02643">
    <property type="entry name" value="DUF192"/>
    <property type="match status" value="1"/>
</dbReference>
<sequence length="457" mass="50429">MFRQFIYSFIRILLVLWVLGFTVSVVNAIVDPLSVPNNRIGVHILEPSEIASAASLVNSSGGDWGYVTIPLRADDRDFDKWSEFFTSATRLHLIPIIRLATFAAGPTWVAPTVLDLVDFANFLAGMPWPVKNRYVILFNEPNHAAEWGGTVSPLQYVNLLIDAHLIFKSRSQDFFLLTSGLDMSAPTNHTSLDALQFYRALTLLQPRWYSFIDGLSVHAYPNPGFASSVNSTSRYGITSFRYETQLLRRLGFPPKPVFITETGRPGSADYFLPALTQIWTDPDVVAVTPFLLFAGAGEFTRFSLLDTSKNPTAAYNSLLNIPKISGSPLLSAVSALRRLSLSGVEINVEIADTQPLRTAGLSGRSKLDPATGMLFIFPDSSRHSFWMQGMNFALDFIWIKGGKIVQITPDVPPPSQTGNVPRQLTPDQPVDQVLEVPAGFTSLYETKVGDVVKIISP</sequence>
<dbReference type="AlphaFoldDB" id="A0A0G1RHF1"/>
<dbReference type="InterPro" id="IPR017853">
    <property type="entry name" value="GH"/>
</dbReference>
<dbReference type="EMBL" id="LCNM01000007">
    <property type="protein sequence ID" value="KKU56497.1"/>
    <property type="molecule type" value="Genomic_DNA"/>
</dbReference>
<protein>
    <recommendedName>
        <fullName evidence="3">DUF192 domain-containing protein</fullName>
    </recommendedName>
</protein>
<evidence type="ECO:0008006" key="3">
    <source>
        <dbReference type="Google" id="ProtNLM"/>
    </source>
</evidence>
<comment type="caution">
    <text evidence="1">The sequence shown here is derived from an EMBL/GenBank/DDBJ whole genome shotgun (WGS) entry which is preliminary data.</text>
</comment>
<dbReference type="SUPFAM" id="SSF51445">
    <property type="entry name" value="(Trans)glycosidases"/>
    <property type="match status" value="1"/>
</dbReference>